<dbReference type="KEGG" id="ipc:IPA_05275"/>
<keyword evidence="3" id="KW-1185">Reference proteome</keyword>
<dbReference type="Proteomes" id="UP001063698">
    <property type="component" value="Chromosome"/>
</dbReference>
<reference evidence="2" key="1">
    <citation type="submission" date="2013-11" db="EMBL/GenBank/DDBJ databases">
        <title>Comparative genomics of Ignicoccus.</title>
        <authorList>
            <person name="Podar M."/>
        </authorList>
    </citation>
    <scope>NUCLEOTIDE SEQUENCE</scope>
    <source>
        <strain evidence="2">DSM 13166</strain>
    </source>
</reference>
<accession>A0A977KB86</accession>
<gene>
    <name evidence="2" type="ORF">IPA_05275</name>
</gene>
<feature type="transmembrane region" description="Helical" evidence="1">
    <location>
        <begin position="31"/>
        <end position="54"/>
    </location>
</feature>
<evidence type="ECO:0000313" key="2">
    <source>
        <dbReference type="EMBL" id="UXD22477.1"/>
    </source>
</evidence>
<feature type="transmembrane region" description="Helical" evidence="1">
    <location>
        <begin position="66"/>
        <end position="86"/>
    </location>
</feature>
<sequence>MSIGYGVAAGILWLLVSAALGTVYPLSTTITFMSMAIPVAFIAMLLGAIIDCTFQTIGGYFSLSPSTSILIGWISVSLGMALMALLNAPPPPTIESVAQAVFDTGSKSLSNSFLSSDIFYKIGNFTLNLLGFR</sequence>
<keyword evidence="1" id="KW-1133">Transmembrane helix</keyword>
<protein>
    <submittedName>
        <fullName evidence="2">Uncharacterized protein</fullName>
    </submittedName>
</protein>
<name>A0A977KB86_9CREN</name>
<evidence type="ECO:0000256" key="1">
    <source>
        <dbReference type="SAM" id="Phobius"/>
    </source>
</evidence>
<dbReference type="AlphaFoldDB" id="A0A977KB86"/>
<proteinExistence type="predicted"/>
<evidence type="ECO:0000313" key="3">
    <source>
        <dbReference type="Proteomes" id="UP001063698"/>
    </source>
</evidence>
<keyword evidence="1" id="KW-0812">Transmembrane</keyword>
<organism evidence="2 3">
    <name type="scientific">Ignicoccus pacificus DSM 13166</name>
    <dbReference type="NCBI Taxonomy" id="940294"/>
    <lineage>
        <taxon>Archaea</taxon>
        <taxon>Thermoproteota</taxon>
        <taxon>Thermoprotei</taxon>
        <taxon>Desulfurococcales</taxon>
        <taxon>Desulfurococcaceae</taxon>
        <taxon>Ignicoccus</taxon>
    </lineage>
</organism>
<dbReference type="EMBL" id="CP006868">
    <property type="protein sequence ID" value="UXD22477.1"/>
    <property type="molecule type" value="Genomic_DNA"/>
</dbReference>
<keyword evidence="1" id="KW-0472">Membrane</keyword>